<protein>
    <submittedName>
        <fullName evidence="1">Unnamed protein product</fullName>
    </submittedName>
</protein>
<evidence type="ECO:0000313" key="1">
    <source>
        <dbReference type="EMBL" id="GMF03469.1"/>
    </source>
</evidence>
<proteinExistence type="predicted"/>
<dbReference type="EMBL" id="BSXS01013048">
    <property type="protein sequence ID" value="GMF03469.1"/>
    <property type="molecule type" value="Genomic_DNA"/>
</dbReference>
<organism evidence="1 2">
    <name type="scientific">Ambrosiozyma monospora</name>
    <name type="common">Yeast</name>
    <name type="synonym">Endomycopsis monosporus</name>
    <dbReference type="NCBI Taxonomy" id="43982"/>
    <lineage>
        <taxon>Eukaryota</taxon>
        <taxon>Fungi</taxon>
        <taxon>Dikarya</taxon>
        <taxon>Ascomycota</taxon>
        <taxon>Saccharomycotina</taxon>
        <taxon>Pichiomycetes</taxon>
        <taxon>Pichiales</taxon>
        <taxon>Pichiaceae</taxon>
        <taxon>Ambrosiozyma</taxon>
    </lineage>
</organism>
<sequence>MTLIRGSYYGVILHTFKLRTTTEQQQFFTRLSNGFSSQFNTMRVPSIHSTQPFSTLTSHLGYNKVKFGKRDTQSTKNLENKVSSIYDKLLQLQEKSETHVLTDKIYKLLNYSCPNTNSLPFDPKKYLQVFKAVELKPGSELPVVVNQLDRKFSTREWSIIIDQLTSVKYINSSHKIGKFLGHALFDNDDHEPLTLDSYNDIAGLISYSLNQKDIYKLFTCMKRDSVSPNTTTYNIIAKNCIDKAETELAKIKALDLTLHRMIGMNLQPDFCTWIKSSKS</sequence>
<evidence type="ECO:0000313" key="2">
    <source>
        <dbReference type="Proteomes" id="UP001165064"/>
    </source>
</evidence>
<comment type="caution">
    <text evidence="1">The sequence shown here is derived from an EMBL/GenBank/DDBJ whole genome shotgun (WGS) entry which is preliminary data.</text>
</comment>
<gene>
    <name evidence="1" type="ORF">Amon02_001179900</name>
</gene>
<name>A0ACB5U6S3_AMBMO</name>
<reference evidence="1" key="1">
    <citation type="submission" date="2023-04" db="EMBL/GenBank/DDBJ databases">
        <title>Ambrosiozyma monospora NBRC 10751.</title>
        <authorList>
            <person name="Ichikawa N."/>
            <person name="Sato H."/>
            <person name="Tonouchi N."/>
        </authorList>
    </citation>
    <scope>NUCLEOTIDE SEQUENCE</scope>
    <source>
        <strain evidence="1">NBRC 10751</strain>
    </source>
</reference>
<keyword evidence="2" id="KW-1185">Reference proteome</keyword>
<accession>A0ACB5U6S3</accession>
<dbReference type="Proteomes" id="UP001165064">
    <property type="component" value="Unassembled WGS sequence"/>
</dbReference>